<comment type="function">
    <text evidence="6">Redox regulated molecular chaperone. Protects both thermally unfolding and oxidatively damaged proteins from irreversible aggregation. Plays an important role in the bacterial defense system toward oxidative stress.</text>
</comment>
<dbReference type="GO" id="GO:0005737">
    <property type="term" value="C:cytoplasm"/>
    <property type="evidence" value="ECO:0007669"/>
    <property type="project" value="UniProtKB-SubCell"/>
</dbReference>
<dbReference type="PANTHER" id="PTHR30111:SF1">
    <property type="entry name" value="33 KDA CHAPERONIN"/>
    <property type="match status" value="1"/>
</dbReference>
<keyword evidence="8" id="KW-1185">Reference proteome</keyword>
<dbReference type="CDD" id="cd00498">
    <property type="entry name" value="Hsp33"/>
    <property type="match status" value="1"/>
</dbReference>
<dbReference type="GO" id="GO:0042026">
    <property type="term" value="P:protein refolding"/>
    <property type="evidence" value="ECO:0007669"/>
    <property type="project" value="TreeGrafter"/>
</dbReference>
<dbReference type="Pfam" id="PF01430">
    <property type="entry name" value="HSP33"/>
    <property type="match status" value="1"/>
</dbReference>
<evidence type="ECO:0000313" key="8">
    <source>
        <dbReference type="Proteomes" id="UP000377798"/>
    </source>
</evidence>
<dbReference type="NCBIfam" id="NF001033">
    <property type="entry name" value="PRK00114.1"/>
    <property type="match status" value="1"/>
</dbReference>
<keyword evidence="7" id="KW-0346">Stress response</keyword>
<keyword evidence="4 6" id="KW-0143">Chaperone</keyword>
<keyword evidence="3 6" id="KW-1015">Disulfide bond</keyword>
<dbReference type="PIRSF" id="PIRSF005261">
    <property type="entry name" value="Heat_shock_Hsp33"/>
    <property type="match status" value="1"/>
</dbReference>
<dbReference type="GO" id="GO:0051082">
    <property type="term" value="F:unfolded protein binding"/>
    <property type="evidence" value="ECO:0007669"/>
    <property type="project" value="UniProtKB-UniRule"/>
</dbReference>
<comment type="caution">
    <text evidence="7">The sequence shown here is derived from an EMBL/GenBank/DDBJ whole genome shotgun (WGS) entry which is preliminary data.</text>
</comment>
<dbReference type="SUPFAM" id="SSF118352">
    <property type="entry name" value="HSP33 redox switch-like"/>
    <property type="match status" value="1"/>
</dbReference>
<evidence type="ECO:0000256" key="5">
    <source>
        <dbReference type="ARBA" id="ARBA00023284"/>
    </source>
</evidence>
<evidence type="ECO:0000256" key="1">
    <source>
        <dbReference type="ARBA" id="ARBA00022490"/>
    </source>
</evidence>
<gene>
    <name evidence="6 7" type="primary">hslO</name>
    <name evidence="7" type="ORF">NCTC13150_01372</name>
</gene>
<dbReference type="RefSeq" id="WP_131749471.1">
    <property type="nucleotide sequence ID" value="NZ_CAACYI010000001.1"/>
</dbReference>
<evidence type="ECO:0000256" key="2">
    <source>
        <dbReference type="ARBA" id="ARBA00022833"/>
    </source>
</evidence>
<dbReference type="SUPFAM" id="SSF64397">
    <property type="entry name" value="Hsp33 domain"/>
    <property type="match status" value="1"/>
</dbReference>
<proteinExistence type="inferred from homology"/>
<sequence>MENKLVRGINGNKTIKVAAVYAPEVVEEARRIHQTTPTATAALGRTLMAGLMMAAGMKNQKDSLTIHIDGDGPLGKILVTGKNDGHIKGYVQNPQADHDLKANGKLDVSGIVGSQGVMTVVMDLGLKEPYVGRVSLLSGEIADDFANYFVQSDQVPSAVALGVLVERDRTVKTAGGFIVQMMPGVSDQEVDRVEEAVKKIGSVTDYFKTGKGPEDLIRDLLEGQDPEILESRPIAYACDCSKEKVADSLLSLGYKELEEIQDQDGQAEITCYFCNEAYHFDGEDLKALIEKSKKIDQE</sequence>
<dbReference type="PANTHER" id="PTHR30111">
    <property type="entry name" value="33 KDA CHAPERONIN"/>
    <property type="match status" value="1"/>
</dbReference>
<comment type="similarity">
    <text evidence="6">Belongs to the HSP33 family.</text>
</comment>
<evidence type="ECO:0000256" key="4">
    <source>
        <dbReference type="ARBA" id="ARBA00023186"/>
    </source>
</evidence>
<dbReference type="EMBL" id="CAACYI010000001">
    <property type="protein sequence ID" value="VFB16800.1"/>
    <property type="molecule type" value="Genomic_DNA"/>
</dbReference>
<organism evidence="7 8">
    <name type="scientific">Urinicoccus massiliensis</name>
    <dbReference type="NCBI Taxonomy" id="1723382"/>
    <lineage>
        <taxon>Bacteria</taxon>
        <taxon>Bacillati</taxon>
        <taxon>Bacillota</taxon>
        <taxon>Tissierellia</taxon>
        <taxon>Tissierellales</taxon>
        <taxon>Peptoniphilaceae</taxon>
        <taxon>Urinicoccus</taxon>
    </lineage>
</organism>
<feature type="disulfide bond" description="Redox-active" evidence="6">
    <location>
        <begin position="238"/>
        <end position="240"/>
    </location>
</feature>
<reference evidence="7 8" key="1">
    <citation type="submission" date="2019-02" db="EMBL/GenBank/DDBJ databases">
        <authorList>
            <consortium name="Pathogen Informatics"/>
        </authorList>
    </citation>
    <scope>NUCLEOTIDE SEQUENCE [LARGE SCALE GENOMIC DNA]</scope>
    <source>
        <strain evidence="7 8">3012STDY7089603</strain>
    </source>
</reference>
<evidence type="ECO:0000256" key="6">
    <source>
        <dbReference type="HAMAP-Rule" id="MF_00117"/>
    </source>
</evidence>
<accession>A0A8H2M9L6</accession>
<feature type="disulfide bond" description="Redox-active" evidence="6">
    <location>
        <begin position="271"/>
        <end position="274"/>
    </location>
</feature>
<keyword evidence="5 6" id="KW-0676">Redox-active center</keyword>
<dbReference type="InterPro" id="IPR000397">
    <property type="entry name" value="Heat_shock_Hsp33"/>
</dbReference>
<dbReference type="InterPro" id="IPR016154">
    <property type="entry name" value="Heat_shock_Hsp33_C"/>
</dbReference>
<keyword evidence="1 6" id="KW-0963">Cytoplasm</keyword>
<dbReference type="HAMAP" id="MF_00117">
    <property type="entry name" value="HslO"/>
    <property type="match status" value="1"/>
</dbReference>
<evidence type="ECO:0000313" key="7">
    <source>
        <dbReference type="EMBL" id="VFB16800.1"/>
    </source>
</evidence>
<comment type="subcellular location">
    <subcellularLocation>
        <location evidence="6">Cytoplasm</location>
    </subcellularLocation>
</comment>
<dbReference type="InterPro" id="IPR016153">
    <property type="entry name" value="Heat_shock_Hsp33_N"/>
</dbReference>
<dbReference type="Gene3D" id="3.90.1280.10">
    <property type="entry name" value="HSP33 redox switch-like"/>
    <property type="match status" value="1"/>
</dbReference>
<dbReference type="GO" id="GO:0044183">
    <property type="term" value="F:protein folding chaperone"/>
    <property type="evidence" value="ECO:0007669"/>
    <property type="project" value="TreeGrafter"/>
</dbReference>
<dbReference type="AlphaFoldDB" id="A0A8H2M9L6"/>
<name>A0A8H2M9L6_9FIRM</name>
<comment type="PTM">
    <text evidence="6">Under oxidizing conditions two disulfide bonds are formed involving the reactive cysteines. Under reducing conditions zinc is bound to the reactive cysteines and the protein is inactive.</text>
</comment>
<protein>
    <recommendedName>
        <fullName evidence="6">33 kDa chaperonin</fullName>
    </recommendedName>
    <alternativeName>
        <fullName evidence="6">Heat shock protein 33 homolog</fullName>
        <shortName evidence="6">HSP33</shortName>
    </alternativeName>
</protein>
<keyword evidence="2 6" id="KW-0862">Zinc</keyword>
<evidence type="ECO:0000256" key="3">
    <source>
        <dbReference type="ARBA" id="ARBA00023157"/>
    </source>
</evidence>
<dbReference type="Proteomes" id="UP000377798">
    <property type="component" value="Unassembled WGS sequence"/>
</dbReference>
<dbReference type="Gene3D" id="3.55.30.10">
    <property type="entry name" value="Hsp33 domain"/>
    <property type="match status" value="1"/>
</dbReference>